<name>A0A0C3P0T0_PHLG1</name>
<evidence type="ECO:0000313" key="3">
    <source>
        <dbReference type="Proteomes" id="UP000053257"/>
    </source>
</evidence>
<dbReference type="InterPro" id="IPR016024">
    <property type="entry name" value="ARM-type_fold"/>
</dbReference>
<keyword evidence="3" id="KW-1185">Reference proteome</keyword>
<dbReference type="InterPro" id="IPR003891">
    <property type="entry name" value="Initiation_fac_eIF4g_MI"/>
</dbReference>
<evidence type="ECO:0000259" key="1">
    <source>
        <dbReference type="PROSITE" id="PS51366"/>
    </source>
</evidence>
<dbReference type="STRING" id="745531.A0A0C3P0T0"/>
<dbReference type="SUPFAM" id="SSF48371">
    <property type="entry name" value="ARM repeat"/>
    <property type="match status" value="1"/>
</dbReference>
<organism evidence="2 3">
    <name type="scientific">Phlebiopsis gigantea (strain 11061_1 CR5-6)</name>
    <name type="common">White-rot fungus</name>
    <name type="synonym">Peniophora gigantea</name>
    <dbReference type="NCBI Taxonomy" id="745531"/>
    <lineage>
        <taxon>Eukaryota</taxon>
        <taxon>Fungi</taxon>
        <taxon>Dikarya</taxon>
        <taxon>Basidiomycota</taxon>
        <taxon>Agaricomycotina</taxon>
        <taxon>Agaricomycetes</taxon>
        <taxon>Polyporales</taxon>
        <taxon>Phanerochaetaceae</taxon>
        <taxon>Phlebiopsis</taxon>
    </lineage>
</organism>
<dbReference type="PROSITE" id="PS51366">
    <property type="entry name" value="MI"/>
    <property type="match status" value="1"/>
</dbReference>
<sequence length="137" mass="15556">MYESEAKTRVKEDSKEFFGIRDLEEAEVYFTKLPVEHRHLLVDKLVSYALESNEADAELVASYFSRAARKNLCTPEAFEQGLAGSAEFLDDIAVDAPKAPQYFIEMLKGSALDKDEERCKHLLRKSIDSEKLFGMLA</sequence>
<accession>A0A0C3P0T0</accession>
<dbReference type="HOGENOM" id="CLU_159029_0_0_1"/>
<reference evidence="2 3" key="1">
    <citation type="journal article" date="2014" name="PLoS Genet.">
        <title>Analysis of the Phlebiopsis gigantea genome, transcriptome and secretome provides insight into its pioneer colonization strategies of wood.</title>
        <authorList>
            <person name="Hori C."/>
            <person name="Ishida T."/>
            <person name="Igarashi K."/>
            <person name="Samejima M."/>
            <person name="Suzuki H."/>
            <person name="Master E."/>
            <person name="Ferreira P."/>
            <person name="Ruiz-Duenas F.J."/>
            <person name="Held B."/>
            <person name="Canessa P."/>
            <person name="Larrondo L.F."/>
            <person name="Schmoll M."/>
            <person name="Druzhinina I.S."/>
            <person name="Kubicek C.P."/>
            <person name="Gaskell J.A."/>
            <person name="Kersten P."/>
            <person name="St John F."/>
            <person name="Glasner J."/>
            <person name="Sabat G."/>
            <person name="Splinter BonDurant S."/>
            <person name="Syed K."/>
            <person name="Yadav J."/>
            <person name="Mgbeahuruike A.C."/>
            <person name="Kovalchuk A."/>
            <person name="Asiegbu F.O."/>
            <person name="Lackner G."/>
            <person name="Hoffmeister D."/>
            <person name="Rencoret J."/>
            <person name="Gutierrez A."/>
            <person name="Sun H."/>
            <person name="Lindquist E."/>
            <person name="Barry K."/>
            <person name="Riley R."/>
            <person name="Grigoriev I.V."/>
            <person name="Henrissat B."/>
            <person name="Kues U."/>
            <person name="Berka R.M."/>
            <person name="Martinez A.T."/>
            <person name="Covert S.F."/>
            <person name="Blanchette R.A."/>
            <person name="Cullen D."/>
        </authorList>
    </citation>
    <scope>NUCLEOTIDE SEQUENCE [LARGE SCALE GENOMIC DNA]</scope>
    <source>
        <strain evidence="2 3">11061_1 CR5-6</strain>
    </source>
</reference>
<dbReference type="OrthoDB" id="3233534at2759"/>
<gene>
    <name evidence="2" type="ORF">PHLGIDRAFT_143310</name>
</gene>
<evidence type="ECO:0000313" key="2">
    <source>
        <dbReference type="EMBL" id="KIP11354.1"/>
    </source>
</evidence>
<proteinExistence type="predicted"/>
<protein>
    <recommendedName>
        <fullName evidence="1">MI domain-containing protein</fullName>
    </recommendedName>
</protein>
<dbReference type="Gene3D" id="1.25.40.180">
    <property type="match status" value="1"/>
</dbReference>
<feature type="domain" description="MI" evidence="1">
    <location>
        <begin position="5"/>
        <end position="126"/>
    </location>
</feature>
<dbReference type="Proteomes" id="UP000053257">
    <property type="component" value="Unassembled WGS sequence"/>
</dbReference>
<dbReference type="Pfam" id="PF02847">
    <property type="entry name" value="MA3"/>
    <property type="match status" value="1"/>
</dbReference>
<dbReference type="EMBL" id="KN840447">
    <property type="protein sequence ID" value="KIP11354.1"/>
    <property type="molecule type" value="Genomic_DNA"/>
</dbReference>
<dbReference type="AlphaFoldDB" id="A0A0C3P0T0"/>